<dbReference type="SMART" id="SM00233">
    <property type="entry name" value="PH"/>
    <property type="match status" value="1"/>
</dbReference>
<dbReference type="InterPro" id="IPR001849">
    <property type="entry name" value="PH_domain"/>
</dbReference>
<dbReference type="PROSITE" id="PS50003">
    <property type="entry name" value="PH_DOMAIN"/>
    <property type="match status" value="1"/>
</dbReference>
<dbReference type="Proteomes" id="UP000266841">
    <property type="component" value="Unassembled WGS sequence"/>
</dbReference>
<feature type="region of interest" description="Disordered" evidence="1">
    <location>
        <begin position="787"/>
        <end position="810"/>
    </location>
</feature>
<dbReference type="OMA" id="ATHIMHT"/>
<feature type="non-terminal residue" evidence="3">
    <location>
        <position position="1"/>
    </location>
</feature>
<comment type="caution">
    <text evidence="3">The sequence shown here is derived from an EMBL/GenBank/DDBJ whole genome shotgun (WGS) entry which is preliminary data.</text>
</comment>
<dbReference type="SUPFAM" id="SSF50729">
    <property type="entry name" value="PH domain-like"/>
    <property type="match status" value="1"/>
</dbReference>
<evidence type="ECO:0000313" key="4">
    <source>
        <dbReference type="Proteomes" id="UP000266841"/>
    </source>
</evidence>
<protein>
    <recommendedName>
        <fullName evidence="2">PH domain-containing protein</fullName>
    </recommendedName>
</protein>
<feature type="compositionally biased region" description="Polar residues" evidence="1">
    <location>
        <begin position="792"/>
        <end position="806"/>
    </location>
</feature>
<feature type="region of interest" description="Disordered" evidence="1">
    <location>
        <begin position="1050"/>
        <end position="1120"/>
    </location>
</feature>
<dbReference type="Pfam" id="PF00169">
    <property type="entry name" value="PH"/>
    <property type="match status" value="1"/>
</dbReference>
<name>K0TBZ2_THAOC</name>
<dbReference type="CDD" id="cd00821">
    <property type="entry name" value="PH"/>
    <property type="match status" value="1"/>
</dbReference>
<sequence>PALPPGGIAAAAAEAARKKKLQQQPRPQALPPGGIAAAVAEAARKKELKPQHRPHALPPGGIAAAAAEAARKKKLEQQPRPPALPHGGIAAAVAEAARKKELKPQPRPHALPPGGIAAAVAEAARKKELKPQPRPSALPPGGIAAAAAAEAARKKKREQQQPRPPALPHEGIAAAVAEAARKKQLKKQSATPALSQYIVVAAANEKSAPPALPFGGISHAAAEAARKKELKQQSSPPALPPVGIAAAAAAAARKKEQKQQSASRPKQQSSRGIAALAAEEARKQELTRQSVSPALPPGGIAAAAAAEAARKKERRQQCAPPSLPPGGIAAVAAEAARKKKPKRQSLPPALPNGGTAAAAAEFTRVEEVMHQSRPPALPPGGIALAEAARKEELRSQSTPPAFPPAEAAKKNESKKKPRPQALPPVGIAAAAAEAARMREQQAKNTLPDSCMACASPDNPADFGFDPEAQAKKSQQQHQQKQKQQQQRQQDKTRRRLDFDTPQQSTPGTIDADVDDYDADEAADEVGLTPMNFDSQLSSLSSRSSGEPPTHSDSQADIDAIHAKAAEALIRVIEMKQLDFDHVLEKLEIYKRKTLRSNRHRTSMSLHTPIDIDDYNPDDGGSVSSQQSNMSTLSANHRKIASNSQKLATHIMHTPDGRFATLRNNKGSTTIPLKNDPEYSLYFRMLRYGFTIGAVRAAAIRDGKVDMTRLDPDLPVGRQRVPRVGVSEVDDSVASGGSSRDETEHSPGAAGFEDQTTEALTIEGLQFDSKGLTDEGWKNALNDAAARHRGSAGNFQTPSPMSSSQGRASPLGIPLTPGGGLLRKTSVDSAQSGSHTSVPPWLQSGVERGMVEGWLRKKTRRGRWVRRWYLLDSTGIYYSHSPPKSAYASGGTRKFTKLIDARTLGARRAHSNKVEFEIMDPSSQNRAVATLRAASEHEREQWVESIKTACERQRLVDEVVVGSAMGLSEFKETVDKFERVALDTQLAADQERRVENAWKPESGRSRRKSHKSGEGGVEVSISNAELRAFKRTSTGGSTGVAATPDDFNAQQSMSEGAASSAGIAGAEGSETSSELLSGPPNPLFDAGRPKRPKLQRQNSWPPVMLMSDGRLDKPGREGRFVDADLSHGMNLFAPGGGVWSGNGASGEGGGGSGTGDGSGGRGGGGGSGIISAKDKKDDTKDGGEVKLKHDPKYEKVSTSR</sequence>
<feature type="compositionally biased region" description="Gly residues" evidence="1">
    <location>
        <begin position="1137"/>
        <end position="1167"/>
    </location>
</feature>
<evidence type="ECO:0000259" key="2">
    <source>
        <dbReference type="PROSITE" id="PS50003"/>
    </source>
</evidence>
<feature type="compositionally biased region" description="Low complexity" evidence="1">
    <location>
        <begin position="471"/>
        <end position="487"/>
    </location>
</feature>
<evidence type="ECO:0000313" key="3">
    <source>
        <dbReference type="EMBL" id="EJK75020.1"/>
    </source>
</evidence>
<feature type="compositionally biased region" description="Low complexity" evidence="1">
    <location>
        <begin position="1051"/>
        <end position="1077"/>
    </location>
</feature>
<feature type="region of interest" description="Disordered" evidence="1">
    <location>
        <begin position="992"/>
        <end position="1018"/>
    </location>
</feature>
<feature type="compositionally biased region" description="Polar residues" evidence="1">
    <location>
        <begin position="259"/>
        <end position="271"/>
    </location>
</feature>
<accession>K0TBZ2</accession>
<keyword evidence="4" id="KW-1185">Reference proteome</keyword>
<feature type="compositionally biased region" description="Basic and acidic residues" evidence="1">
    <location>
        <begin position="992"/>
        <end position="1003"/>
    </location>
</feature>
<gene>
    <name evidence="3" type="ORF">THAOC_03268</name>
</gene>
<proteinExistence type="predicted"/>
<feature type="region of interest" description="Disordered" evidence="1">
    <location>
        <begin position="723"/>
        <end position="754"/>
    </location>
</feature>
<feature type="region of interest" description="Disordered" evidence="1">
    <location>
        <begin position="607"/>
        <end position="627"/>
    </location>
</feature>
<feature type="compositionally biased region" description="Basic and acidic residues" evidence="1">
    <location>
        <begin position="488"/>
        <end position="498"/>
    </location>
</feature>
<feature type="compositionally biased region" description="Low complexity" evidence="1">
    <location>
        <begin position="534"/>
        <end position="544"/>
    </location>
</feature>
<dbReference type="eggNOG" id="ENOG502QYJ6">
    <property type="taxonomic scope" value="Eukaryota"/>
</dbReference>
<dbReference type="GO" id="GO:0005737">
    <property type="term" value="C:cytoplasm"/>
    <property type="evidence" value="ECO:0007669"/>
    <property type="project" value="TreeGrafter"/>
</dbReference>
<evidence type="ECO:0000256" key="1">
    <source>
        <dbReference type="SAM" id="MobiDB-lite"/>
    </source>
</evidence>
<dbReference type="PANTHER" id="PTHR45899">
    <property type="entry name" value="RHO GTPASE ACTIVATING PROTEIN AT 15B, ISOFORM C"/>
    <property type="match status" value="1"/>
</dbReference>
<feature type="region of interest" description="Disordered" evidence="1">
    <location>
        <begin position="222"/>
        <end position="516"/>
    </location>
</feature>
<dbReference type="AlphaFoldDB" id="K0TBZ2"/>
<feature type="region of interest" description="Disordered" evidence="1">
    <location>
        <begin position="531"/>
        <end position="554"/>
    </location>
</feature>
<organism evidence="3 4">
    <name type="scientific">Thalassiosira oceanica</name>
    <name type="common">Marine diatom</name>
    <dbReference type="NCBI Taxonomy" id="159749"/>
    <lineage>
        <taxon>Eukaryota</taxon>
        <taxon>Sar</taxon>
        <taxon>Stramenopiles</taxon>
        <taxon>Ochrophyta</taxon>
        <taxon>Bacillariophyta</taxon>
        <taxon>Coscinodiscophyceae</taxon>
        <taxon>Thalassiosirophycidae</taxon>
        <taxon>Thalassiosirales</taxon>
        <taxon>Thalassiosiraceae</taxon>
        <taxon>Thalassiosira</taxon>
    </lineage>
</organism>
<feature type="compositionally biased region" description="Basic and acidic residues" evidence="1">
    <location>
        <begin position="1108"/>
        <end position="1120"/>
    </location>
</feature>
<dbReference type="EMBL" id="AGNL01003187">
    <property type="protein sequence ID" value="EJK75020.1"/>
    <property type="molecule type" value="Genomic_DNA"/>
</dbReference>
<feature type="domain" description="PH" evidence="2">
    <location>
        <begin position="847"/>
        <end position="950"/>
    </location>
</feature>
<dbReference type="InterPro" id="IPR011993">
    <property type="entry name" value="PH-like_dom_sf"/>
</dbReference>
<dbReference type="GO" id="GO:0005547">
    <property type="term" value="F:phosphatidylinositol-3,4,5-trisphosphate binding"/>
    <property type="evidence" value="ECO:0007669"/>
    <property type="project" value="TreeGrafter"/>
</dbReference>
<dbReference type="InterPro" id="IPR052227">
    <property type="entry name" value="Arf-Rho-GAP_ANK-PH_domain"/>
</dbReference>
<reference evidence="3 4" key="1">
    <citation type="journal article" date="2012" name="Genome Biol.">
        <title>Genome and low-iron response of an oceanic diatom adapted to chronic iron limitation.</title>
        <authorList>
            <person name="Lommer M."/>
            <person name="Specht M."/>
            <person name="Roy A.S."/>
            <person name="Kraemer L."/>
            <person name="Andreson R."/>
            <person name="Gutowska M.A."/>
            <person name="Wolf J."/>
            <person name="Bergner S.V."/>
            <person name="Schilhabel M.B."/>
            <person name="Klostermeier U.C."/>
            <person name="Beiko R.G."/>
            <person name="Rosenstiel P."/>
            <person name="Hippler M."/>
            <person name="Laroche J."/>
        </authorList>
    </citation>
    <scope>NUCLEOTIDE SEQUENCE [LARGE SCALE GENOMIC DNA]</scope>
    <source>
        <strain evidence="3 4">CCMP1005</strain>
    </source>
</reference>
<dbReference type="PANTHER" id="PTHR45899:SF2">
    <property type="entry name" value="RHO GTPASE ACTIVATING PROTEIN AT 15B, ISOFORM C"/>
    <property type="match status" value="1"/>
</dbReference>
<feature type="region of interest" description="Disordered" evidence="1">
    <location>
        <begin position="1"/>
        <end position="171"/>
    </location>
</feature>
<dbReference type="OrthoDB" id="22457at2836"/>
<feature type="region of interest" description="Disordered" evidence="1">
    <location>
        <begin position="1137"/>
        <end position="1199"/>
    </location>
</feature>
<dbReference type="Gene3D" id="2.30.29.30">
    <property type="entry name" value="Pleckstrin-homology domain (PH domain)/Phosphotyrosine-binding domain (PTB)"/>
    <property type="match status" value="1"/>
</dbReference>
<feature type="compositionally biased region" description="Basic and acidic residues" evidence="1">
    <location>
        <begin position="1171"/>
        <end position="1199"/>
    </location>
</feature>